<evidence type="ECO:0008006" key="10">
    <source>
        <dbReference type="Google" id="ProtNLM"/>
    </source>
</evidence>
<dbReference type="EMBL" id="BSNF01000001">
    <property type="protein sequence ID" value="GLQ05401.1"/>
    <property type="molecule type" value="Genomic_DNA"/>
</dbReference>
<dbReference type="PANTHER" id="PTHR32089">
    <property type="entry name" value="METHYL-ACCEPTING CHEMOTAXIS PROTEIN MCPB"/>
    <property type="match status" value="1"/>
</dbReference>
<keyword evidence="5" id="KW-0812">Transmembrane</keyword>
<evidence type="ECO:0000256" key="3">
    <source>
        <dbReference type="PROSITE-ProRule" id="PRU00284"/>
    </source>
</evidence>
<dbReference type="InterPro" id="IPR004089">
    <property type="entry name" value="MCPsignal_dom"/>
</dbReference>
<name>A0ABQ5U160_9PROT</name>
<reference evidence="8" key="2">
    <citation type="submission" date="2023-01" db="EMBL/GenBank/DDBJ databases">
        <title>Draft genome sequence of Sneathiella chinensis strain NBRC 103408.</title>
        <authorList>
            <person name="Sun Q."/>
            <person name="Mori K."/>
        </authorList>
    </citation>
    <scope>NUCLEOTIDE SEQUENCE</scope>
    <source>
        <strain evidence="8">NBRC 103408</strain>
    </source>
</reference>
<keyword evidence="1 3" id="KW-0807">Transducer</keyword>
<evidence type="ECO:0000256" key="2">
    <source>
        <dbReference type="ARBA" id="ARBA00029447"/>
    </source>
</evidence>
<dbReference type="Proteomes" id="UP001161409">
    <property type="component" value="Unassembled WGS sequence"/>
</dbReference>
<feature type="domain" description="HAMP" evidence="7">
    <location>
        <begin position="390"/>
        <end position="442"/>
    </location>
</feature>
<dbReference type="InterPro" id="IPR003660">
    <property type="entry name" value="HAMP_dom"/>
</dbReference>
<evidence type="ECO:0000256" key="1">
    <source>
        <dbReference type="ARBA" id="ARBA00023224"/>
    </source>
</evidence>
<gene>
    <name evidence="8" type="ORF">GCM10007924_06220</name>
</gene>
<dbReference type="SMART" id="SM00283">
    <property type="entry name" value="MA"/>
    <property type="match status" value="1"/>
</dbReference>
<evidence type="ECO:0000256" key="5">
    <source>
        <dbReference type="SAM" id="Phobius"/>
    </source>
</evidence>
<feature type="transmembrane region" description="Helical" evidence="5">
    <location>
        <begin position="369"/>
        <end position="388"/>
    </location>
</feature>
<protein>
    <recommendedName>
        <fullName evidence="10">Methyl-accepting chemotaxis protein</fullName>
    </recommendedName>
</protein>
<dbReference type="PROSITE" id="PS50885">
    <property type="entry name" value="HAMP"/>
    <property type="match status" value="1"/>
</dbReference>
<feature type="domain" description="Methyl-accepting transducer" evidence="6">
    <location>
        <begin position="512"/>
        <end position="748"/>
    </location>
</feature>
<feature type="transmembrane region" description="Helical" evidence="5">
    <location>
        <begin position="39"/>
        <end position="61"/>
    </location>
</feature>
<evidence type="ECO:0000313" key="9">
    <source>
        <dbReference type="Proteomes" id="UP001161409"/>
    </source>
</evidence>
<dbReference type="Pfam" id="PF00015">
    <property type="entry name" value="MCPsignal"/>
    <property type="match status" value="1"/>
</dbReference>
<sequence>MIQYLAAPFPGRRSIQNRFARLARFLPTRFPSLSIRGKLATSFVFMILMTVLGTVTGTSGLNELRRHARDVADVVLPAMMEARELQASIDKINSLAPSYQNLSSKEEAEALSVRVSSLFEEAFEQLNRLAETAGEGQEDARVAGFTEKLVALKAGQKAMEKELREKLVLQGTIDSLEARLGKAHEAISAAVLPITVNSLFDLQSVLNNLATVDDTVAVGQALAKNEVNKASFAGTMLASANLILGNIRTLPSLAGKKEIVPLMRQNAREAGRLESAYRGFVGTPEYDILKQPVSDFLEFGKRNSENNLFLRYMELAEFDARLATLATRQREGMAEVNGLIQAFAEKNGQQVRGAMQAVQSEAAARMQEMLVLLGAIILLAAGVMYFVVHRNIIQRLTGLAASMARLAAGNTADPVHMNGQDEIARMAAQVETFRLTAVEREALNAEAARRAEEDKQRERRQAEQARADAERDAQQRDEQQRAMEEMRLATLNSMAEQFEGATSEILAGVVASAAGLQRTAEQLANTATDTVGKAGDVRSLATKGAENMQDVSRSSLELLDSMKRISGLVEKSRSASDSACLDASSASAGMRQLGVAITEIDKSVTLIEDIARQTHLLALNASIEASRSGEAGKGFAVVASEVKKLASQTAHVTSEISEQIRDIQTESREAGRATETVHETVTGMNDIVREITRTIGEQQMSVTGIADAIGGAAAEAEQIRCHARDVDAFAQESRDGVEEARADTTVLSTRAQELAGEIDTFLSRICNG</sequence>
<proteinExistence type="inferred from homology"/>
<keyword evidence="5" id="KW-0472">Membrane</keyword>
<accession>A0ABQ5U160</accession>
<dbReference type="Gene3D" id="6.10.340.10">
    <property type="match status" value="1"/>
</dbReference>
<dbReference type="SMART" id="SM00304">
    <property type="entry name" value="HAMP"/>
    <property type="match status" value="1"/>
</dbReference>
<dbReference type="Pfam" id="PF00672">
    <property type="entry name" value="HAMP"/>
    <property type="match status" value="1"/>
</dbReference>
<dbReference type="Gene3D" id="1.10.287.950">
    <property type="entry name" value="Methyl-accepting chemotaxis protein"/>
    <property type="match status" value="1"/>
</dbReference>
<evidence type="ECO:0000259" key="7">
    <source>
        <dbReference type="PROSITE" id="PS50885"/>
    </source>
</evidence>
<feature type="region of interest" description="Disordered" evidence="4">
    <location>
        <begin position="446"/>
        <end position="480"/>
    </location>
</feature>
<keyword evidence="9" id="KW-1185">Reference proteome</keyword>
<dbReference type="RefSeq" id="WP_169559403.1">
    <property type="nucleotide sequence ID" value="NZ_BSNF01000001.1"/>
</dbReference>
<evidence type="ECO:0000313" key="8">
    <source>
        <dbReference type="EMBL" id="GLQ05401.1"/>
    </source>
</evidence>
<evidence type="ECO:0000256" key="4">
    <source>
        <dbReference type="SAM" id="MobiDB-lite"/>
    </source>
</evidence>
<dbReference type="PANTHER" id="PTHR32089:SF112">
    <property type="entry name" value="LYSOZYME-LIKE PROTEIN-RELATED"/>
    <property type="match status" value="1"/>
</dbReference>
<comment type="similarity">
    <text evidence="2">Belongs to the methyl-accepting chemotaxis (MCP) protein family.</text>
</comment>
<reference evidence="8" key="1">
    <citation type="journal article" date="2014" name="Int. J. Syst. Evol. Microbiol.">
        <title>Complete genome of a new Firmicutes species belonging to the dominant human colonic microbiota ('Ruminococcus bicirculans') reveals two chromosomes and a selective capacity to utilize plant glucans.</title>
        <authorList>
            <consortium name="NISC Comparative Sequencing Program"/>
            <person name="Wegmann U."/>
            <person name="Louis P."/>
            <person name="Goesmann A."/>
            <person name="Henrissat B."/>
            <person name="Duncan S.H."/>
            <person name="Flint H.J."/>
        </authorList>
    </citation>
    <scope>NUCLEOTIDE SEQUENCE</scope>
    <source>
        <strain evidence="8">NBRC 103408</strain>
    </source>
</reference>
<comment type="caution">
    <text evidence="8">The sequence shown here is derived from an EMBL/GenBank/DDBJ whole genome shotgun (WGS) entry which is preliminary data.</text>
</comment>
<dbReference type="PROSITE" id="PS50111">
    <property type="entry name" value="CHEMOTAXIS_TRANSDUC_2"/>
    <property type="match status" value="1"/>
</dbReference>
<evidence type="ECO:0000259" key="6">
    <source>
        <dbReference type="PROSITE" id="PS50111"/>
    </source>
</evidence>
<keyword evidence="5" id="KW-1133">Transmembrane helix</keyword>
<dbReference type="SUPFAM" id="SSF58104">
    <property type="entry name" value="Methyl-accepting chemotaxis protein (MCP) signaling domain"/>
    <property type="match status" value="1"/>
</dbReference>
<organism evidence="8 9">
    <name type="scientific">Sneathiella chinensis</name>
    <dbReference type="NCBI Taxonomy" id="349750"/>
    <lineage>
        <taxon>Bacteria</taxon>
        <taxon>Pseudomonadati</taxon>
        <taxon>Pseudomonadota</taxon>
        <taxon>Alphaproteobacteria</taxon>
        <taxon>Sneathiellales</taxon>
        <taxon>Sneathiellaceae</taxon>
        <taxon>Sneathiella</taxon>
    </lineage>
</organism>